<dbReference type="Gene3D" id="1.10.287.4300">
    <property type="entry name" value="Stage III sporulation protein AH-like"/>
    <property type="match status" value="1"/>
</dbReference>
<evidence type="ECO:0000313" key="2">
    <source>
        <dbReference type="Proteomes" id="UP000617951"/>
    </source>
</evidence>
<dbReference type="Pfam" id="PF12685">
    <property type="entry name" value="SpoIIIAH"/>
    <property type="match status" value="1"/>
</dbReference>
<evidence type="ECO:0000313" key="1">
    <source>
        <dbReference type="EMBL" id="MBC8537614.1"/>
    </source>
</evidence>
<dbReference type="Proteomes" id="UP000617951">
    <property type="component" value="Unassembled WGS sequence"/>
</dbReference>
<sequence>MSGKGKRTLLLCSLLLAVVGAGYANYVITSGGFGAEITPTAQQQTAQKEEDGQDVFAAFKEERETTRTQEMSYIDSVISSAETDEKTKNEAQSQKLSLAANMESELLTEGVIKTKLGVNAVVTVKEGAVNVVVDKTELSDSEVAQIADIVMSQTDEAASNIKIMPKV</sequence>
<proteinExistence type="predicted"/>
<name>A0A926DHY9_9FIRM</name>
<organism evidence="1 2">
    <name type="scientific">Guopingia tenuis</name>
    <dbReference type="NCBI Taxonomy" id="2763656"/>
    <lineage>
        <taxon>Bacteria</taxon>
        <taxon>Bacillati</taxon>
        <taxon>Bacillota</taxon>
        <taxon>Clostridia</taxon>
        <taxon>Christensenellales</taxon>
        <taxon>Christensenellaceae</taxon>
        <taxon>Guopingia</taxon>
    </lineage>
</organism>
<gene>
    <name evidence="1" type="ORF">H8693_01555</name>
</gene>
<dbReference type="EMBL" id="JACRSS010000001">
    <property type="protein sequence ID" value="MBC8537614.1"/>
    <property type="molecule type" value="Genomic_DNA"/>
</dbReference>
<dbReference type="InterPro" id="IPR038503">
    <property type="entry name" value="SpoIIIAH_sf"/>
</dbReference>
<dbReference type="AlphaFoldDB" id="A0A926DHY9"/>
<comment type="caution">
    <text evidence="1">The sequence shown here is derived from an EMBL/GenBank/DDBJ whole genome shotgun (WGS) entry which is preliminary data.</text>
</comment>
<reference evidence="1" key="1">
    <citation type="submission" date="2020-08" db="EMBL/GenBank/DDBJ databases">
        <title>Genome public.</title>
        <authorList>
            <person name="Liu C."/>
            <person name="Sun Q."/>
        </authorList>
    </citation>
    <scope>NUCLEOTIDE SEQUENCE</scope>
    <source>
        <strain evidence="1">NSJ-63</strain>
    </source>
</reference>
<protein>
    <submittedName>
        <fullName evidence="1">SpoIIIAH-like family protein</fullName>
    </submittedName>
</protein>
<dbReference type="InterPro" id="IPR024232">
    <property type="entry name" value="SpoIIIAH"/>
</dbReference>
<accession>A0A926DHY9</accession>
<keyword evidence="2" id="KW-1185">Reference proteome</keyword>
<dbReference type="RefSeq" id="WP_249279510.1">
    <property type="nucleotide sequence ID" value="NZ_JACRSS010000001.1"/>
</dbReference>